<feature type="transmembrane region" description="Helical" evidence="9">
    <location>
        <begin position="961"/>
        <end position="982"/>
    </location>
</feature>
<feature type="transmembrane region" description="Helical" evidence="9">
    <location>
        <begin position="539"/>
        <end position="557"/>
    </location>
</feature>
<feature type="transmembrane region" description="Helical" evidence="9">
    <location>
        <begin position="889"/>
        <end position="911"/>
    </location>
</feature>
<dbReference type="PANTHER" id="PTHR32063">
    <property type="match status" value="1"/>
</dbReference>
<evidence type="ECO:0000256" key="4">
    <source>
        <dbReference type="ARBA" id="ARBA00022475"/>
    </source>
</evidence>
<evidence type="ECO:0000313" key="12">
    <source>
        <dbReference type="Proteomes" id="UP000245535"/>
    </source>
</evidence>
<dbReference type="Gene3D" id="3.30.70.1440">
    <property type="entry name" value="Multidrug efflux transporter AcrB pore domain"/>
    <property type="match status" value="1"/>
</dbReference>
<dbReference type="InterPro" id="IPR000731">
    <property type="entry name" value="SSD"/>
</dbReference>
<dbReference type="EMBL" id="QGDO01000002">
    <property type="protein sequence ID" value="PWJ42857.1"/>
    <property type="molecule type" value="Genomic_DNA"/>
</dbReference>
<dbReference type="PANTHER" id="PTHR32063:SF13">
    <property type="entry name" value="MULTIDRUG EFFLUX PUMP SUBUNIT ACRB-RELATED"/>
    <property type="match status" value="1"/>
</dbReference>
<dbReference type="SUPFAM" id="SSF82693">
    <property type="entry name" value="Multidrug efflux transporter AcrB pore domain, PN1, PN2, PC1 and PC2 subdomains"/>
    <property type="match status" value="4"/>
</dbReference>
<feature type="transmembrane region" description="Helical" evidence="9">
    <location>
        <begin position="476"/>
        <end position="499"/>
    </location>
</feature>
<dbReference type="InterPro" id="IPR001036">
    <property type="entry name" value="Acrflvin-R"/>
</dbReference>
<evidence type="ECO:0000259" key="10">
    <source>
        <dbReference type="PROSITE" id="PS50156"/>
    </source>
</evidence>
<keyword evidence="3" id="KW-0813">Transport</keyword>
<dbReference type="Pfam" id="PF00873">
    <property type="entry name" value="ACR_tran"/>
    <property type="match status" value="1"/>
</dbReference>
<dbReference type="Gene3D" id="1.20.1640.10">
    <property type="entry name" value="Multidrug efflux transporter AcrB transmembrane domain"/>
    <property type="match status" value="2"/>
</dbReference>
<dbReference type="NCBIfam" id="NF000282">
    <property type="entry name" value="RND_permease_1"/>
    <property type="match status" value="1"/>
</dbReference>
<dbReference type="RefSeq" id="WP_109616978.1">
    <property type="nucleotide sequence ID" value="NZ_QGDO01000002.1"/>
</dbReference>
<dbReference type="PRINTS" id="PR00702">
    <property type="entry name" value="ACRIFLAVINRP"/>
</dbReference>
<dbReference type="GO" id="GO:0005886">
    <property type="term" value="C:plasma membrane"/>
    <property type="evidence" value="ECO:0007669"/>
    <property type="project" value="UniProtKB-SubCell"/>
</dbReference>
<name>A0A315ZZP9_SEDFL</name>
<evidence type="ECO:0000256" key="7">
    <source>
        <dbReference type="ARBA" id="ARBA00022989"/>
    </source>
</evidence>
<protein>
    <submittedName>
        <fullName evidence="11">Hydrophobe/amphiphile efflux-1 (HAE1) family protein</fullName>
    </submittedName>
</protein>
<evidence type="ECO:0000256" key="6">
    <source>
        <dbReference type="ARBA" id="ARBA00022692"/>
    </source>
</evidence>
<dbReference type="PROSITE" id="PS50156">
    <property type="entry name" value="SSD"/>
    <property type="match status" value="1"/>
</dbReference>
<dbReference type="FunFam" id="1.20.1640.10:FF:000001">
    <property type="entry name" value="Efflux pump membrane transporter"/>
    <property type="match status" value="1"/>
</dbReference>
<dbReference type="InterPro" id="IPR004764">
    <property type="entry name" value="MdtF-like"/>
</dbReference>
<dbReference type="SUPFAM" id="SSF82714">
    <property type="entry name" value="Multidrug efflux transporter AcrB TolC docking domain, DN and DC subdomains"/>
    <property type="match status" value="2"/>
</dbReference>
<evidence type="ECO:0000313" key="11">
    <source>
        <dbReference type="EMBL" id="PWJ42857.1"/>
    </source>
</evidence>
<organism evidence="11 12">
    <name type="scientific">Sediminitomix flava</name>
    <dbReference type="NCBI Taxonomy" id="379075"/>
    <lineage>
        <taxon>Bacteria</taxon>
        <taxon>Pseudomonadati</taxon>
        <taxon>Bacteroidota</taxon>
        <taxon>Cytophagia</taxon>
        <taxon>Cytophagales</taxon>
        <taxon>Flammeovirgaceae</taxon>
        <taxon>Sediminitomix</taxon>
    </lineage>
</organism>
<dbReference type="NCBIfam" id="TIGR00915">
    <property type="entry name" value="2A0602"/>
    <property type="match status" value="1"/>
</dbReference>
<comment type="caution">
    <text evidence="11">The sequence shown here is derived from an EMBL/GenBank/DDBJ whole genome shotgun (WGS) entry which is preliminary data.</text>
</comment>
<dbReference type="FunFam" id="3.30.70.1430:FF:000001">
    <property type="entry name" value="Efflux pump membrane transporter"/>
    <property type="match status" value="1"/>
</dbReference>
<dbReference type="GO" id="GO:0009636">
    <property type="term" value="P:response to toxic substance"/>
    <property type="evidence" value="ECO:0007669"/>
    <property type="project" value="UniProtKB-ARBA"/>
</dbReference>
<evidence type="ECO:0000256" key="5">
    <source>
        <dbReference type="ARBA" id="ARBA00022519"/>
    </source>
</evidence>
<feature type="transmembrane region" description="Helical" evidence="9">
    <location>
        <begin position="12"/>
        <end position="31"/>
    </location>
</feature>
<dbReference type="InterPro" id="IPR027463">
    <property type="entry name" value="AcrB_DN_DC_subdom"/>
</dbReference>
<feature type="transmembrane region" description="Helical" evidence="9">
    <location>
        <begin position="865"/>
        <end position="882"/>
    </location>
</feature>
<sequence>MNSSYFIDRPVLSSVISILIFLVGLISLKLLPIDQYPEITPPLIRVSTSYPGADAKTLTEAVATPIEQQLNGTPNMLYMESTCNNSGGLTIMITFDVGTDPDLAAVEVQNRVNLAQSRLPGEVILNGINIEKRSPSQLLTVSLTSDDPKFDETYLSNFATLNVLDIIRRVKGVGRVANVGSRYYSMRIWMKPDLLAAYKLTVSDVTSAIKDQNREAAAGSLGLLPNDGGIDMTLPITTKGRLSTEQEFGDIIIKANPDGSIIRVRDIADIELGSNSYSQESGLNAGNAAMLDVFMLPGSNAVEVADNVKSTVEELSKAFPEGIDYEFSFDITSYIKSSINEVYITLLEAILLVILVVYLSLQSFRATLIPAIAVPISLIGTFSVMYMLGFSINTLSLLGLVLAIGIVVDDAIVVVENVERIMAEEKIGARAATHKAMKELSGALVATSLVLAAVFVPVSFLGGISGQLFQQFSVTIAVSVLISTIVALTLSPALCAILMKPKKEGNKNIVFKKIDQALDFGNNKYTGWVKKVLGNKKRALVGFGMTVVFISLFAKVIPTSFLPREDQGFFTVNFELPDGSSFPRMSEVVDRAEEYILQHPAVAFTQHLKGAGGQSRGQIIVILKDWEERQSHELHVDQVMEDIRQEFFNYPEAIVRVISPPIIPGLGEGGGFELKMQDRSAGNFQVLANAVDSLLYHTEQRKELTNVTSNLQNNIPSLYFDLDRDKAKLLGIPLSEAFSTLRAFLGSIYVNDFNMFNRIYRVNIQADAQYRLKPRDLDMLYVKANNGKMVPITSIGQLKMAAGPGVITRFNMFNAVTVTGMASPGYSSGEAMKAIEEVFDEHMPDGIGYEWSGVSFQEKEAEGQLPIIMALVLLFVFLFLAAQYESWSIPLAVLLSLPIAVLGAFSGVWLRGLENDVYFQIGLVALIGLAAKNAILIVEFAKEEYEKGMPLKEAAIQAASLRFRPIVMTSLAFVLGMIPLVIASGAGEASRHSIGTGVFTGMLAAISIGILYVPFFFYLIGQMQEKWFPHKSKETLTA</sequence>
<keyword evidence="6 9" id="KW-0812">Transmembrane</keyword>
<dbReference type="Gene3D" id="3.30.70.1430">
    <property type="entry name" value="Multidrug efflux transporter AcrB pore domain"/>
    <property type="match status" value="2"/>
</dbReference>
<dbReference type="OrthoDB" id="9758940at2"/>
<dbReference type="Gene3D" id="3.30.2090.10">
    <property type="entry name" value="Multidrug efflux transporter AcrB TolC docking domain, DN and DC subdomains"/>
    <property type="match status" value="2"/>
</dbReference>
<keyword evidence="5" id="KW-0997">Cell inner membrane</keyword>
<feature type="transmembrane region" description="Helical" evidence="9">
    <location>
        <begin position="994"/>
        <end position="1021"/>
    </location>
</feature>
<feature type="domain" description="SSD" evidence="10">
    <location>
        <begin position="372"/>
        <end position="497"/>
    </location>
</feature>
<keyword evidence="4" id="KW-1003">Cell membrane</keyword>
<proteinExistence type="inferred from homology"/>
<feature type="transmembrane region" description="Helical" evidence="9">
    <location>
        <begin position="395"/>
        <end position="419"/>
    </location>
</feature>
<keyword evidence="7 9" id="KW-1133">Transmembrane helix</keyword>
<feature type="transmembrane region" description="Helical" evidence="9">
    <location>
        <begin position="440"/>
        <end position="464"/>
    </location>
</feature>
<gene>
    <name evidence="11" type="ORF">BC781_102403</name>
</gene>
<evidence type="ECO:0000256" key="1">
    <source>
        <dbReference type="ARBA" id="ARBA00004429"/>
    </source>
</evidence>
<comment type="similarity">
    <text evidence="2">Belongs to the resistance-nodulation-cell division (RND) (TC 2.A.6) family.</text>
</comment>
<evidence type="ECO:0000256" key="8">
    <source>
        <dbReference type="ARBA" id="ARBA00023136"/>
    </source>
</evidence>
<feature type="transmembrane region" description="Helical" evidence="9">
    <location>
        <begin position="917"/>
        <end position="940"/>
    </location>
</feature>
<keyword evidence="12" id="KW-1185">Reference proteome</keyword>
<reference evidence="11 12" key="1">
    <citation type="submission" date="2018-03" db="EMBL/GenBank/DDBJ databases">
        <title>Genomic Encyclopedia of Archaeal and Bacterial Type Strains, Phase II (KMG-II): from individual species to whole genera.</title>
        <authorList>
            <person name="Goeker M."/>
        </authorList>
    </citation>
    <scope>NUCLEOTIDE SEQUENCE [LARGE SCALE GENOMIC DNA]</scope>
    <source>
        <strain evidence="11 12">DSM 28229</strain>
    </source>
</reference>
<dbReference type="GO" id="GO:0042910">
    <property type="term" value="F:xenobiotic transmembrane transporter activity"/>
    <property type="evidence" value="ECO:0007669"/>
    <property type="project" value="TreeGrafter"/>
</dbReference>
<accession>A0A315ZZP9</accession>
<dbReference type="Proteomes" id="UP000245535">
    <property type="component" value="Unassembled WGS sequence"/>
</dbReference>
<feature type="transmembrane region" description="Helical" evidence="9">
    <location>
        <begin position="342"/>
        <end position="361"/>
    </location>
</feature>
<feature type="transmembrane region" description="Helical" evidence="9">
    <location>
        <begin position="368"/>
        <end position="389"/>
    </location>
</feature>
<evidence type="ECO:0000256" key="9">
    <source>
        <dbReference type="SAM" id="Phobius"/>
    </source>
</evidence>
<dbReference type="SUPFAM" id="SSF82866">
    <property type="entry name" value="Multidrug efflux transporter AcrB transmembrane domain"/>
    <property type="match status" value="2"/>
</dbReference>
<dbReference type="GO" id="GO:0015562">
    <property type="term" value="F:efflux transmembrane transporter activity"/>
    <property type="evidence" value="ECO:0007669"/>
    <property type="project" value="InterPro"/>
</dbReference>
<evidence type="ECO:0000256" key="2">
    <source>
        <dbReference type="ARBA" id="ARBA00010942"/>
    </source>
</evidence>
<comment type="subcellular location">
    <subcellularLocation>
        <location evidence="1">Cell inner membrane</location>
        <topology evidence="1">Multi-pass membrane protein</topology>
    </subcellularLocation>
</comment>
<evidence type="ECO:0000256" key="3">
    <source>
        <dbReference type="ARBA" id="ARBA00022448"/>
    </source>
</evidence>
<keyword evidence="8 9" id="KW-0472">Membrane</keyword>
<dbReference type="AlphaFoldDB" id="A0A315ZZP9"/>
<dbReference type="Gene3D" id="3.30.70.1320">
    <property type="entry name" value="Multidrug efflux transporter AcrB pore domain like"/>
    <property type="match status" value="1"/>
</dbReference>